<dbReference type="AlphaFoldDB" id="A0A2S8GD08"/>
<feature type="region of interest" description="Disordered" evidence="1">
    <location>
        <begin position="17"/>
        <end position="37"/>
    </location>
</feature>
<dbReference type="EMBL" id="PUHZ01000025">
    <property type="protein sequence ID" value="PQO42337.1"/>
    <property type="molecule type" value="Genomic_DNA"/>
</dbReference>
<dbReference type="Proteomes" id="UP000237819">
    <property type="component" value="Unassembled WGS sequence"/>
</dbReference>
<evidence type="ECO:0000313" key="3">
    <source>
        <dbReference type="Proteomes" id="UP000237819"/>
    </source>
</evidence>
<proteinExistence type="predicted"/>
<gene>
    <name evidence="2" type="ORF">C5Y93_28795</name>
</gene>
<reference evidence="2 3" key="1">
    <citation type="submission" date="2018-02" db="EMBL/GenBank/DDBJ databases">
        <title>Comparative genomes isolates from brazilian mangrove.</title>
        <authorList>
            <person name="Araujo J.E."/>
            <person name="Taketani R.G."/>
            <person name="Silva M.C.P."/>
            <person name="Loureco M.V."/>
            <person name="Andreote F.D."/>
        </authorList>
    </citation>
    <scope>NUCLEOTIDE SEQUENCE [LARGE SCALE GENOMIC DNA]</scope>
    <source>
        <strain evidence="2 3">Nap-Phe MGV</strain>
    </source>
</reference>
<evidence type="ECO:0000313" key="2">
    <source>
        <dbReference type="EMBL" id="PQO42337.1"/>
    </source>
</evidence>
<protein>
    <submittedName>
        <fullName evidence="2">Uncharacterized protein</fullName>
    </submittedName>
</protein>
<comment type="caution">
    <text evidence="2">The sequence shown here is derived from an EMBL/GenBank/DDBJ whole genome shotgun (WGS) entry which is preliminary data.</text>
</comment>
<name>A0A2S8GD08_9BACT</name>
<sequence>MPAHQKQDASLFFCRTRGKLSMPPEEAPTQQAGANRFEPSSFRVIRWSSPVTEGTLDFIPLPGAGSDMVGKPAAAKISADGTYDAGTYGDGDGVVPGKKRVTYSAPLPEDSREAEQLKQSQYAGYQIEPSEIDVQAGSGEINFVLVKPTKKK</sequence>
<accession>A0A2S8GD08</accession>
<organism evidence="2 3">
    <name type="scientific">Blastopirellula marina</name>
    <dbReference type="NCBI Taxonomy" id="124"/>
    <lineage>
        <taxon>Bacteria</taxon>
        <taxon>Pseudomonadati</taxon>
        <taxon>Planctomycetota</taxon>
        <taxon>Planctomycetia</taxon>
        <taxon>Pirellulales</taxon>
        <taxon>Pirellulaceae</taxon>
        <taxon>Blastopirellula</taxon>
    </lineage>
</organism>
<evidence type="ECO:0000256" key="1">
    <source>
        <dbReference type="SAM" id="MobiDB-lite"/>
    </source>
</evidence>